<comment type="caution">
    <text evidence="8">The sequence shown here is derived from an EMBL/GenBank/DDBJ whole genome shotgun (WGS) entry which is preliminary data.</text>
</comment>
<evidence type="ECO:0000313" key="9">
    <source>
        <dbReference type="Proteomes" id="UP001233999"/>
    </source>
</evidence>
<keyword evidence="4" id="KW-0862">Zinc</keyword>
<dbReference type="InterPro" id="IPR049899">
    <property type="entry name" value="Znf_C2HC_C3H"/>
</dbReference>
<evidence type="ECO:0000313" key="8">
    <source>
        <dbReference type="EMBL" id="KAJ9595784.1"/>
    </source>
</evidence>
<evidence type="ECO:0000259" key="7">
    <source>
        <dbReference type="PROSITE" id="PS52027"/>
    </source>
</evidence>
<feature type="region of interest" description="Disordered" evidence="6">
    <location>
        <begin position="1"/>
        <end position="22"/>
    </location>
</feature>
<evidence type="ECO:0000256" key="6">
    <source>
        <dbReference type="SAM" id="MobiDB-lite"/>
    </source>
</evidence>
<feature type="region of interest" description="Disordered" evidence="6">
    <location>
        <begin position="68"/>
        <end position="90"/>
    </location>
</feature>
<keyword evidence="2" id="KW-0677">Repeat</keyword>
<feature type="compositionally biased region" description="Polar residues" evidence="6">
    <location>
        <begin position="164"/>
        <end position="205"/>
    </location>
</feature>
<accession>A0AAD8EMY5</accession>
<feature type="compositionally biased region" description="Basic and acidic residues" evidence="6">
    <location>
        <begin position="225"/>
        <end position="236"/>
    </location>
</feature>
<dbReference type="EMBL" id="JASPKZ010002315">
    <property type="protein sequence ID" value="KAJ9595784.1"/>
    <property type="molecule type" value="Genomic_DNA"/>
</dbReference>
<keyword evidence="3 5" id="KW-0863">Zinc-finger</keyword>
<feature type="non-terminal residue" evidence="8">
    <location>
        <position position="305"/>
    </location>
</feature>
<feature type="compositionally biased region" description="Low complexity" evidence="6">
    <location>
        <begin position="258"/>
        <end position="267"/>
    </location>
</feature>
<reference evidence="8" key="1">
    <citation type="journal article" date="2023" name="IScience">
        <title>Live-bearing cockroach genome reveals convergent evolutionary mechanisms linked to viviparity in insects and beyond.</title>
        <authorList>
            <person name="Fouks B."/>
            <person name="Harrison M.C."/>
            <person name="Mikhailova A.A."/>
            <person name="Marchal E."/>
            <person name="English S."/>
            <person name="Carruthers M."/>
            <person name="Jennings E.C."/>
            <person name="Chiamaka E.L."/>
            <person name="Frigard R.A."/>
            <person name="Pippel M."/>
            <person name="Attardo G.M."/>
            <person name="Benoit J.B."/>
            <person name="Bornberg-Bauer E."/>
            <person name="Tobe S.S."/>
        </authorList>
    </citation>
    <scope>NUCLEOTIDE SEQUENCE</scope>
    <source>
        <strain evidence="8">Stay&amp;Tobe</strain>
    </source>
</reference>
<evidence type="ECO:0000256" key="2">
    <source>
        <dbReference type="ARBA" id="ARBA00022737"/>
    </source>
</evidence>
<name>A0AAD8EMY5_DIPPU</name>
<reference evidence="8" key="2">
    <citation type="submission" date="2023-05" db="EMBL/GenBank/DDBJ databases">
        <authorList>
            <person name="Fouks B."/>
        </authorList>
    </citation>
    <scope>NUCLEOTIDE SEQUENCE</scope>
    <source>
        <strain evidence="8">Stay&amp;Tobe</strain>
        <tissue evidence="8">Testes</tissue>
    </source>
</reference>
<feature type="domain" description="C2HC/C3H-type" evidence="7">
    <location>
        <begin position="84"/>
        <end position="113"/>
    </location>
</feature>
<feature type="region of interest" description="Disordered" evidence="6">
    <location>
        <begin position="133"/>
        <end position="284"/>
    </location>
</feature>
<gene>
    <name evidence="8" type="ORF">L9F63_013028</name>
</gene>
<dbReference type="GO" id="GO:0008270">
    <property type="term" value="F:zinc ion binding"/>
    <property type="evidence" value="ECO:0007669"/>
    <property type="project" value="UniProtKB-KW"/>
</dbReference>
<dbReference type="PROSITE" id="PS52027">
    <property type="entry name" value="ZF_C2HC_C3H"/>
    <property type="match status" value="1"/>
</dbReference>
<feature type="compositionally biased region" description="Low complexity" evidence="6">
    <location>
        <begin position="206"/>
        <end position="218"/>
    </location>
</feature>
<organism evidence="8 9">
    <name type="scientific">Diploptera punctata</name>
    <name type="common">Pacific beetle cockroach</name>
    <dbReference type="NCBI Taxonomy" id="6984"/>
    <lineage>
        <taxon>Eukaryota</taxon>
        <taxon>Metazoa</taxon>
        <taxon>Ecdysozoa</taxon>
        <taxon>Arthropoda</taxon>
        <taxon>Hexapoda</taxon>
        <taxon>Insecta</taxon>
        <taxon>Pterygota</taxon>
        <taxon>Neoptera</taxon>
        <taxon>Polyneoptera</taxon>
        <taxon>Dictyoptera</taxon>
        <taxon>Blattodea</taxon>
        <taxon>Blaberoidea</taxon>
        <taxon>Blaberidae</taxon>
        <taxon>Diplopterinae</taxon>
        <taxon>Diploptera</taxon>
    </lineage>
</organism>
<dbReference type="InterPro" id="IPR026319">
    <property type="entry name" value="ZC2HC1A/B-like"/>
</dbReference>
<proteinExistence type="predicted"/>
<evidence type="ECO:0000256" key="4">
    <source>
        <dbReference type="ARBA" id="ARBA00022833"/>
    </source>
</evidence>
<evidence type="ECO:0000256" key="3">
    <source>
        <dbReference type="ARBA" id="ARBA00022771"/>
    </source>
</evidence>
<keyword evidence="9" id="KW-1185">Reference proteome</keyword>
<feature type="compositionally biased region" description="Basic residues" evidence="6">
    <location>
        <begin position="1"/>
        <end position="14"/>
    </location>
</feature>
<dbReference type="AlphaFoldDB" id="A0AAD8EMY5"/>
<dbReference type="PANTHER" id="PTHR13555:SF5">
    <property type="entry name" value="ZINC-FINGER OF A C2HC-TYPE"/>
    <property type="match status" value="1"/>
</dbReference>
<keyword evidence="1" id="KW-0479">Metal-binding</keyword>
<dbReference type="PANTHER" id="PTHR13555">
    <property type="entry name" value="C2H2 ZINC FINGER CGI-62-RELATED"/>
    <property type="match status" value="1"/>
</dbReference>
<sequence length="305" mass="34111">MARSVKKMQRKKRKTFDSSKQRIQGTELAEFLPVIPKKEKIVKKPQSLWKQKHLEFVRAIRQARGVEVPGKRSLSAVEQSRPPNHEQCPHCERNFGPKAFDRHIEWCKEQKTRIPKCPVNTVAKERLEARTKYRAPLAKSKRSLTREKYSPVIRGGVREPSPISGRSMSVTSATSNHTPTGMPSIKGTSPRTAGSAPSSQRSSVCSPQRSAQRRSSSPTKRPSLVRKDSVGGKGERTVPSPKKNSTKENHPSGKTKSKPVPVTTPVVNAARNKNKKNELKSNRSRFSRFVTPSIPSVRLIFNKAA</sequence>
<evidence type="ECO:0000256" key="1">
    <source>
        <dbReference type="ARBA" id="ARBA00022723"/>
    </source>
</evidence>
<protein>
    <recommendedName>
        <fullName evidence="7">C2HC/C3H-type domain-containing protein</fullName>
    </recommendedName>
</protein>
<dbReference type="Proteomes" id="UP001233999">
    <property type="component" value="Unassembled WGS sequence"/>
</dbReference>
<evidence type="ECO:0000256" key="5">
    <source>
        <dbReference type="PROSITE-ProRule" id="PRU01371"/>
    </source>
</evidence>